<keyword evidence="6" id="KW-0732">Signal</keyword>
<comment type="similarity">
    <text evidence="2">Belongs to the intercrine alpha (chemokine CxC) family.</text>
</comment>
<sequence length="291" mass="32517">MAVRAALLLAVLLLSHRPGHAAILEANGNLSCRCLKSTRAFIPPERYSSIEVWPVGSSCRRPEVVIKLKSLKRVCVDPDTPWMKKLLQDLPHLGSEGREVEAWGCPFVLPLRRFPARRGLWNPPWRRGLAIKQPWRSSGRAVRMRLLPALALALLLLLSSSVPAGGLSLESLLTNMRCKCIRSTAHVINLGLILTIDVTPPGIHCRRKEVILTLKKNKRVCVSPEAPWIQLLIHKLMQRSGTKKALLRPRREAPCCRPPWRPPTPSLPLARSQESTVMNSSWDSSDTTPLP</sequence>
<dbReference type="PANTHER" id="PTHR12015:SF198">
    <property type="entry name" value="PLATELET BASIC PROTEIN"/>
    <property type="match status" value="1"/>
</dbReference>
<dbReference type="AlphaFoldDB" id="A0A3L8S3B2"/>
<proteinExistence type="inferred from homology"/>
<dbReference type="CDD" id="cd00273">
    <property type="entry name" value="Chemokine_CXC"/>
    <property type="match status" value="2"/>
</dbReference>
<feature type="chain" id="PRO_5028484718" description="Chemokine interleukin-8-like domain-containing protein" evidence="6">
    <location>
        <begin position="22"/>
        <end position="291"/>
    </location>
</feature>
<reference evidence="8 9" key="1">
    <citation type="journal article" date="2018" name="Proc. R. Soc. B">
        <title>A non-coding region near Follistatin controls head colour polymorphism in the Gouldian finch.</title>
        <authorList>
            <person name="Toomey M.B."/>
            <person name="Marques C.I."/>
            <person name="Andrade P."/>
            <person name="Araujo P.M."/>
            <person name="Sabatino S."/>
            <person name="Gazda M.A."/>
            <person name="Afonso S."/>
            <person name="Lopes R.J."/>
            <person name="Corbo J.C."/>
            <person name="Carneiro M."/>
        </authorList>
    </citation>
    <scope>NUCLEOTIDE SEQUENCE [LARGE SCALE GENOMIC DNA]</scope>
    <source>
        <strain evidence="8">Red01</strain>
        <tissue evidence="8">Muscle</tissue>
    </source>
</reference>
<feature type="domain" description="Chemokine interleukin-8-like" evidence="7">
    <location>
        <begin position="29"/>
        <end position="90"/>
    </location>
</feature>
<evidence type="ECO:0000256" key="2">
    <source>
        <dbReference type="ARBA" id="ARBA00010665"/>
    </source>
</evidence>
<comment type="subcellular location">
    <subcellularLocation>
        <location evidence="1">Secreted</location>
    </subcellularLocation>
</comment>
<dbReference type="InterPro" id="IPR039809">
    <property type="entry name" value="Chemokine_b/g/d"/>
</dbReference>
<evidence type="ECO:0000256" key="1">
    <source>
        <dbReference type="ARBA" id="ARBA00004613"/>
    </source>
</evidence>
<dbReference type="Proteomes" id="UP000276834">
    <property type="component" value="Unassembled WGS sequence"/>
</dbReference>
<dbReference type="InterPro" id="IPR036048">
    <property type="entry name" value="Interleukin_8-like_sf"/>
</dbReference>
<evidence type="ECO:0000256" key="6">
    <source>
        <dbReference type="SAM" id="SignalP"/>
    </source>
</evidence>
<feature type="domain" description="Chemokine interleukin-8-like" evidence="7">
    <location>
        <begin position="175"/>
        <end position="236"/>
    </location>
</feature>
<dbReference type="STRING" id="44316.ENSEGOP00005014803"/>
<name>A0A3L8S3B2_CHLGU</name>
<dbReference type="FunFam" id="2.40.50.40:FF:000004">
    <property type="entry name" value="C-X-C motif chemokine"/>
    <property type="match status" value="1"/>
</dbReference>
<dbReference type="GO" id="GO:0008009">
    <property type="term" value="F:chemokine activity"/>
    <property type="evidence" value="ECO:0007669"/>
    <property type="project" value="InterPro"/>
</dbReference>
<evidence type="ECO:0000259" key="7">
    <source>
        <dbReference type="SMART" id="SM00199"/>
    </source>
</evidence>
<dbReference type="EMBL" id="QUSF01000069">
    <property type="protein sequence ID" value="RLV96735.1"/>
    <property type="molecule type" value="Genomic_DNA"/>
</dbReference>
<dbReference type="GO" id="GO:0006955">
    <property type="term" value="P:immune response"/>
    <property type="evidence" value="ECO:0007669"/>
    <property type="project" value="InterPro"/>
</dbReference>
<keyword evidence="3" id="KW-0202">Cytokine</keyword>
<gene>
    <name evidence="8" type="ORF">DV515_00012545</name>
</gene>
<dbReference type="PRINTS" id="PR00437">
    <property type="entry name" value="SMALLCYTKCXC"/>
</dbReference>
<dbReference type="SMART" id="SM00199">
    <property type="entry name" value="SCY"/>
    <property type="match status" value="2"/>
</dbReference>
<feature type="compositionally biased region" description="Pro residues" evidence="5">
    <location>
        <begin position="256"/>
        <end position="266"/>
    </location>
</feature>
<comment type="caution">
    <text evidence="8">The sequence shown here is derived from an EMBL/GenBank/DDBJ whole genome shotgun (WGS) entry which is preliminary data.</text>
</comment>
<dbReference type="InterPro" id="IPR033899">
    <property type="entry name" value="CXC_Chemokine_domain"/>
</dbReference>
<organism evidence="8 9">
    <name type="scientific">Chloebia gouldiae</name>
    <name type="common">Gouldian finch</name>
    <name type="synonym">Erythrura gouldiae</name>
    <dbReference type="NCBI Taxonomy" id="44316"/>
    <lineage>
        <taxon>Eukaryota</taxon>
        <taxon>Metazoa</taxon>
        <taxon>Chordata</taxon>
        <taxon>Craniata</taxon>
        <taxon>Vertebrata</taxon>
        <taxon>Euteleostomi</taxon>
        <taxon>Archelosauria</taxon>
        <taxon>Archosauria</taxon>
        <taxon>Dinosauria</taxon>
        <taxon>Saurischia</taxon>
        <taxon>Theropoda</taxon>
        <taxon>Coelurosauria</taxon>
        <taxon>Aves</taxon>
        <taxon>Neognathae</taxon>
        <taxon>Neoaves</taxon>
        <taxon>Telluraves</taxon>
        <taxon>Australaves</taxon>
        <taxon>Passeriformes</taxon>
        <taxon>Passeroidea</taxon>
        <taxon>Passeridae</taxon>
        <taxon>Chloebia</taxon>
    </lineage>
</organism>
<dbReference type="PRINTS" id="PR00436">
    <property type="entry name" value="INTERLEUKIN8"/>
</dbReference>
<dbReference type="GO" id="GO:0005615">
    <property type="term" value="C:extracellular space"/>
    <property type="evidence" value="ECO:0007669"/>
    <property type="project" value="UniProtKB-KW"/>
</dbReference>
<dbReference type="SUPFAM" id="SSF54117">
    <property type="entry name" value="Interleukin 8-like chemokines"/>
    <property type="match status" value="2"/>
</dbReference>
<dbReference type="GO" id="GO:0006952">
    <property type="term" value="P:defense response"/>
    <property type="evidence" value="ECO:0007669"/>
    <property type="project" value="InterPro"/>
</dbReference>
<dbReference type="InterPro" id="IPR001811">
    <property type="entry name" value="Chemokine_IL8-like_dom"/>
</dbReference>
<accession>A0A3L8S3B2</accession>
<evidence type="ECO:0000256" key="4">
    <source>
        <dbReference type="ARBA" id="ARBA00022525"/>
    </source>
</evidence>
<evidence type="ECO:0000313" key="8">
    <source>
        <dbReference type="EMBL" id="RLV96735.1"/>
    </source>
</evidence>
<feature type="signal peptide" evidence="6">
    <location>
        <begin position="1"/>
        <end position="21"/>
    </location>
</feature>
<dbReference type="PANTHER" id="PTHR12015">
    <property type="entry name" value="SMALL INDUCIBLE CYTOKINE A"/>
    <property type="match status" value="1"/>
</dbReference>
<dbReference type="InterPro" id="IPR001089">
    <property type="entry name" value="Chemokine_CXC"/>
</dbReference>
<evidence type="ECO:0000256" key="3">
    <source>
        <dbReference type="ARBA" id="ARBA00022514"/>
    </source>
</evidence>
<dbReference type="Pfam" id="PF00048">
    <property type="entry name" value="IL8"/>
    <property type="match status" value="2"/>
</dbReference>
<protein>
    <recommendedName>
        <fullName evidence="7">Chemokine interleukin-8-like domain-containing protein</fullName>
    </recommendedName>
</protein>
<feature type="region of interest" description="Disordered" evidence="5">
    <location>
        <begin position="244"/>
        <end position="291"/>
    </location>
</feature>
<evidence type="ECO:0000313" key="9">
    <source>
        <dbReference type="Proteomes" id="UP000276834"/>
    </source>
</evidence>
<dbReference type="OrthoDB" id="8872899at2759"/>
<dbReference type="Gene3D" id="2.40.50.40">
    <property type="match status" value="2"/>
</dbReference>
<keyword evidence="9" id="KW-1185">Reference proteome</keyword>
<evidence type="ECO:0000256" key="5">
    <source>
        <dbReference type="SAM" id="MobiDB-lite"/>
    </source>
</evidence>
<feature type="compositionally biased region" description="Polar residues" evidence="5">
    <location>
        <begin position="272"/>
        <end position="291"/>
    </location>
</feature>
<keyword evidence="4" id="KW-0964">Secreted</keyword>